<dbReference type="InterPro" id="IPR000169">
    <property type="entry name" value="Pept_cys_AS"/>
</dbReference>
<feature type="active site" evidence="5">
    <location>
        <position position="331"/>
    </location>
</feature>
<keyword evidence="1 4" id="KW-0645">Protease</keyword>
<dbReference type="InterPro" id="IPR004134">
    <property type="entry name" value="Peptidase_C1B"/>
</dbReference>
<gene>
    <name evidence="7" type="ORF">BFS30_08130</name>
</gene>
<sequence>MSIKPVLLAAGLLFSAGSGFAQDDLVNSLKNNQSTDSKNSFVFTPVINAEATSVKNQKSSGTCWSYSTNSFLESEMIRAGKKPVDLADIFTARNAYIEKGINYVRMHGALTLGDGGACHDVINMFALYGALPQEVYSGRDYGTAANKSDDMNKLTKAILEEAVKAPNGKLDPNWKKKYIATIDSCLGAVPENFTYEGKNYTPKTFAKEVVGINPTDYVELSSFTTAPYYTKAVLMVPDNWSYDQVYNVQMDDITKVIDNALKKGFTVAWATDVSEKGFSWKNGVAFVPEKDFDSMSKEEKATMFNGPKAEKEITTELRQEAFDNYQTTDDHGMQITGIAKDQNGKEYYIVKNSWGVTNDYKGYLYVTKNFVKYKTTAFLLNKKGLPSDIRKKLSL</sequence>
<dbReference type="PANTHER" id="PTHR10363:SF2">
    <property type="entry name" value="BLEOMYCIN HYDROLASE"/>
    <property type="match status" value="1"/>
</dbReference>
<proteinExistence type="inferred from homology"/>
<keyword evidence="2 4" id="KW-0378">Hydrolase</keyword>
<protein>
    <recommendedName>
        <fullName evidence="4">Aminopeptidase</fullName>
    </recommendedName>
</protein>
<organism evidence="7 8">
    <name type="scientific">Pedobacter steynii</name>
    <dbReference type="NCBI Taxonomy" id="430522"/>
    <lineage>
        <taxon>Bacteria</taxon>
        <taxon>Pseudomonadati</taxon>
        <taxon>Bacteroidota</taxon>
        <taxon>Sphingobacteriia</taxon>
        <taxon>Sphingobacteriales</taxon>
        <taxon>Sphingobacteriaceae</taxon>
        <taxon>Pedobacter</taxon>
    </lineage>
</organism>
<dbReference type="AlphaFoldDB" id="A0A1D7QPZ9"/>
<evidence type="ECO:0000313" key="8">
    <source>
        <dbReference type="Proteomes" id="UP000094313"/>
    </source>
</evidence>
<reference evidence="7 8" key="1">
    <citation type="submission" date="2016-08" db="EMBL/GenBank/DDBJ databases">
        <authorList>
            <person name="Seilhamer J.J."/>
        </authorList>
    </citation>
    <scope>NUCLEOTIDE SEQUENCE [LARGE SCALE GENOMIC DNA]</scope>
    <source>
        <strain evidence="7 8">DX4</strain>
    </source>
</reference>
<dbReference type="EMBL" id="CP017141">
    <property type="protein sequence ID" value="AOM80691.1"/>
    <property type="molecule type" value="Genomic_DNA"/>
</dbReference>
<dbReference type="PANTHER" id="PTHR10363">
    <property type="entry name" value="BLEOMYCIN HYDROLASE"/>
    <property type="match status" value="1"/>
</dbReference>
<dbReference type="GO" id="GO:0070005">
    <property type="term" value="F:cysteine-type aminopeptidase activity"/>
    <property type="evidence" value="ECO:0007669"/>
    <property type="project" value="InterPro"/>
</dbReference>
<dbReference type="GO" id="GO:0006508">
    <property type="term" value="P:proteolysis"/>
    <property type="evidence" value="ECO:0007669"/>
    <property type="project" value="UniProtKB-KW"/>
</dbReference>
<evidence type="ECO:0000256" key="2">
    <source>
        <dbReference type="ARBA" id="ARBA00022801"/>
    </source>
</evidence>
<dbReference type="GO" id="GO:0043418">
    <property type="term" value="P:homocysteine catabolic process"/>
    <property type="evidence" value="ECO:0007669"/>
    <property type="project" value="TreeGrafter"/>
</dbReference>
<dbReference type="Proteomes" id="UP000094313">
    <property type="component" value="Chromosome"/>
</dbReference>
<keyword evidence="6" id="KW-0732">Signal</keyword>
<evidence type="ECO:0000256" key="3">
    <source>
        <dbReference type="ARBA" id="ARBA00022807"/>
    </source>
</evidence>
<feature type="chain" id="PRO_5009099056" description="Aminopeptidase" evidence="6">
    <location>
        <begin position="22"/>
        <end position="395"/>
    </location>
</feature>
<feature type="active site" evidence="5">
    <location>
        <position position="352"/>
    </location>
</feature>
<dbReference type="GO" id="GO:0005737">
    <property type="term" value="C:cytoplasm"/>
    <property type="evidence" value="ECO:0007669"/>
    <property type="project" value="TreeGrafter"/>
</dbReference>
<comment type="similarity">
    <text evidence="4">Belongs to the peptidase C1 family.</text>
</comment>
<dbReference type="KEGG" id="psty:BFS30_08130"/>
<evidence type="ECO:0000256" key="4">
    <source>
        <dbReference type="PIRNR" id="PIRNR005700"/>
    </source>
</evidence>
<keyword evidence="4 7" id="KW-0031">Aminopeptidase</keyword>
<evidence type="ECO:0000256" key="6">
    <source>
        <dbReference type="SAM" id="SignalP"/>
    </source>
</evidence>
<evidence type="ECO:0000256" key="5">
    <source>
        <dbReference type="PIRSR" id="PIRSR005700-1"/>
    </source>
</evidence>
<dbReference type="Gene3D" id="3.90.70.10">
    <property type="entry name" value="Cysteine proteinases"/>
    <property type="match status" value="1"/>
</dbReference>
<dbReference type="PIRSF" id="PIRSF005700">
    <property type="entry name" value="PepC"/>
    <property type="match status" value="1"/>
</dbReference>
<dbReference type="SUPFAM" id="SSF54001">
    <property type="entry name" value="Cysteine proteinases"/>
    <property type="match status" value="1"/>
</dbReference>
<evidence type="ECO:0000313" key="7">
    <source>
        <dbReference type="EMBL" id="AOM80691.1"/>
    </source>
</evidence>
<dbReference type="Pfam" id="PF03051">
    <property type="entry name" value="Peptidase_C1_2"/>
    <property type="match status" value="1"/>
</dbReference>
<name>A0A1D7QPZ9_9SPHI</name>
<feature type="signal peptide" evidence="6">
    <location>
        <begin position="1"/>
        <end position="21"/>
    </location>
</feature>
<dbReference type="InterPro" id="IPR038765">
    <property type="entry name" value="Papain-like_cys_pep_sf"/>
</dbReference>
<keyword evidence="3 4" id="KW-0788">Thiol protease</keyword>
<accession>A0A1D7QPZ9</accession>
<feature type="active site" evidence="5">
    <location>
        <position position="63"/>
    </location>
</feature>
<dbReference type="PROSITE" id="PS00139">
    <property type="entry name" value="THIOL_PROTEASE_CYS"/>
    <property type="match status" value="1"/>
</dbReference>
<evidence type="ECO:0000256" key="1">
    <source>
        <dbReference type="ARBA" id="ARBA00022670"/>
    </source>
</evidence>
<keyword evidence="8" id="KW-1185">Reference proteome</keyword>
<dbReference type="GO" id="GO:0009636">
    <property type="term" value="P:response to toxic substance"/>
    <property type="evidence" value="ECO:0007669"/>
    <property type="project" value="TreeGrafter"/>
</dbReference>